<protein>
    <submittedName>
        <fullName evidence="1">Uncharacterized protein</fullName>
    </submittedName>
</protein>
<proteinExistence type="predicted"/>
<dbReference type="Proteomes" id="UP001186974">
    <property type="component" value="Unassembled WGS sequence"/>
</dbReference>
<gene>
    <name evidence="1" type="ORF">LTS18_012214</name>
</gene>
<organism evidence="1 2">
    <name type="scientific">Coniosporium uncinatum</name>
    <dbReference type="NCBI Taxonomy" id="93489"/>
    <lineage>
        <taxon>Eukaryota</taxon>
        <taxon>Fungi</taxon>
        <taxon>Dikarya</taxon>
        <taxon>Ascomycota</taxon>
        <taxon>Pezizomycotina</taxon>
        <taxon>Dothideomycetes</taxon>
        <taxon>Dothideomycetes incertae sedis</taxon>
        <taxon>Coniosporium</taxon>
    </lineage>
</organism>
<name>A0ACC3DJ58_9PEZI</name>
<comment type="caution">
    <text evidence="1">The sequence shown here is derived from an EMBL/GenBank/DDBJ whole genome shotgun (WGS) entry which is preliminary data.</text>
</comment>
<dbReference type="EMBL" id="JAWDJW010003621">
    <property type="protein sequence ID" value="KAK3076731.1"/>
    <property type="molecule type" value="Genomic_DNA"/>
</dbReference>
<keyword evidence="2" id="KW-1185">Reference proteome</keyword>
<evidence type="ECO:0000313" key="2">
    <source>
        <dbReference type="Proteomes" id="UP001186974"/>
    </source>
</evidence>
<reference evidence="1" key="1">
    <citation type="submission" date="2024-09" db="EMBL/GenBank/DDBJ databases">
        <title>Black Yeasts Isolated from many extreme environments.</title>
        <authorList>
            <person name="Coleine C."/>
            <person name="Stajich J.E."/>
            <person name="Selbmann L."/>
        </authorList>
    </citation>
    <scope>NUCLEOTIDE SEQUENCE</scope>
    <source>
        <strain evidence="1">CCFEE 5737</strain>
    </source>
</reference>
<accession>A0ACC3DJ58</accession>
<sequence length="215" mass="23388">MNRDEGLNNLLKWGIENSSASQDPSAAPREPTQATRGLDPQTLAALMGGPSDADLMRESMTAIVSPDVDLENKLVAFDNFEQLIENLDNANNMAALGLWAPLVQQLRHEDGDMRRMACWCVATAVQNNEKSQERLLATGAVPTLLNLALEDSTQAVRKKAILALSSTARNYQPGLDAVVQSLPEARKPAKALDAADMEDVDSVIQPLRDELQQRG</sequence>
<evidence type="ECO:0000313" key="1">
    <source>
        <dbReference type="EMBL" id="KAK3076731.1"/>
    </source>
</evidence>